<evidence type="ECO:0000256" key="11">
    <source>
        <dbReference type="ARBA" id="ARBA00066468"/>
    </source>
</evidence>
<evidence type="ECO:0000256" key="2">
    <source>
        <dbReference type="ARBA" id="ARBA00008023"/>
    </source>
</evidence>
<evidence type="ECO:0000313" key="17">
    <source>
        <dbReference type="EMBL" id="SVA47141.1"/>
    </source>
</evidence>
<evidence type="ECO:0000256" key="12">
    <source>
        <dbReference type="ARBA" id="ARBA00071289"/>
    </source>
</evidence>
<sequence length="187" mass="20886">VNINLVTSNQGKVEELTAILRPFGHTASQLLVECPEIQAMTLEEVVDFGLTWLHGQKTQTPLIIDDAGVFVEKLQGFPGVYSRYVYDTIGPQGLLRQLEHIEDRQASFKCVLGLLLEDGTTHKFVGECKGRIIHEMRGDGGFGYDPIFIPDGFDRTFAELPPEEKNEISHRGRAMKNLIAFISEKGL</sequence>
<evidence type="ECO:0000256" key="3">
    <source>
        <dbReference type="ARBA" id="ARBA00011738"/>
    </source>
</evidence>
<dbReference type="Gene3D" id="3.90.950.10">
    <property type="match status" value="1"/>
</dbReference>
<dbReference type="PANTHER" id="PTHR11067">
    <property type="entry name" value="INOSINE TRIPHOSPHATE PYROPHOSPHATASE/HAM1 PROTEIN"/>
    <property type="match status" value="1"/>
</dbReference>
<keyword evidence="7" id="KW-0460">Magnesium</keyword>
<dbReference type="SUPFAM" id="SSF52972">
    <property type="entry name" value="ITPase-like"/>
    <property type="match status" value="1"/>
</dbReference>
<comment type="cofactor">
    <cofactor evidence="1">
        <name>Mg(2+)</name>
        <dbReference type="ChEBI" id="CHEBI:18420"/>
    </cofactor>
</comment>
<dbReference type="InterPro" id="IPR020922">
    <property type="entry name" value="dITP/XTP_pyrophosphatase"/>
</dbReference>
<protein>
    <recommendedName>
        <fullName evidence="12">dITP/XTP pyrophosphatase</fullName>
        <ecNumber evidence="11">3.6.1.66</ecNumber>
    </recommendedName>
    <alternativeName>
        <fullName evidence="13">Non-canonical purine NTP pyrophosphatase</fullName>
    </alternativeName>
    <alternativeName>
        <fullName evidence="14">Non-standard purine NTP pyrophosphatase</fullName>
    </alternativeName>
    <alternativeName>
        <fullName evidence="16">Nucleoside-triphosphate diphosphatase</fullName>
    </alternativeName>
    <alternativeName>
        <fullName evidence="15">Nucleoside-triphosphate pyrophosphatase</fullName>
    </alternativeName>
</protein>
<dbReference type="EMBL" id="UINC01010612">
    <property type="protein sequence ID" value="SVA47141.1"/>
    <property type="molecule type" value="Genomic_DNA"/>
</dbReference>
<evidence type="ECO:0000256" key="7">
    <source>
        <dbReference type="ARBA" id="ARBA00022842"/>
    </source>
</evidence>
<dbReference type="HAMAP" id="MF_01405">
    <property type="entry name" value="Non_canon_purine_NTPase"/>
    <property type="match status" value="1"/>
</dbReference>
<evidence type="ECO:0000256" key="13">
    <source>
        <dbReference type="ARBA" id="ARBA00075987"/>
    </source>
</evidence>
<organism evidence="17">
    <name type="scientific">marine metagenome</name>
    <dbReference type="NCBI Taxonomy" id="408172"/>
    <lineage>
        <taxon>unclassified sequences</taxon>
        <taxon>metagenomes</taxon>
        <taxon>ecological metagenomes</taxon>
    </lineage>
</organism>
<gene>
    <name evidence="17" type="ORF">METZ01_LOCUS99995</name>
</gene>
<dbReference type="GO" id="GO:0000166">
    <property type="term" value="F:nucleotide binding"/>
    <property type="evidence" value="ECO:0007669"/>
    <property type="project" value="UniProtKB-KW"/>
</dbReference>
<evidence type="ECO:0000256" key="15">
    <source>
        <dbReference type="ARBA" id="ARBA00083186"/>
    </source>
</evidence>
<proteinExistence type="inferred from homology"/>
<evidence type="ECO:0000256" key="1">
    <source>
        <dbReference type="ARBA" id="ARBA00001946"/>
    </source>
</evidence>
<accession>A0A381W471</accession>
<comment type="similarity">
    <text evidence="2">Belongs to the HAM1 NTPase family.</text>
</comment>
<evidence type="ECO:0000256" key="8">
    <source>
        <dbReference type="ARBA" id="ARBA00023080"/>
    </source>
</evidence>
<feature type="non-terminal residue" evidence="17">
    <location>
        <position position="1"/>
    </location>
</feature>
<dbReference type="AlphaFoldDB" id="A0A381W471"/>
<evidence type="ECO:0000256" key="14">
    <source>
        <dbReference type="ARBA" id="ARBA00078805"/>
    </source>
</evidence>
<evidence type="ECO:0000256" key="5">
    <source>
        <dbReference type="ARBA" id="ARBA00022741"/>
    </source>
</evidence>
<keyword evidence="8" id="KW-0546">Nucleotide metabolism</keyword>
<evidence type="ECO:0000256" key="9">
    <source>
        <dbReference type="ARBA" id="ARBA00051875"/>
    </source>
</evidence>
<dbReference type="GO" id="GO:0036222">
    <property type="term" value="F:XTP diphosphatase activity"/>
    <property type="evidence" value="ECO:0007669"/>
    <property type="project" value="UniProtKB-ARBA"/>
</dbReference>
<keyword evidence="5" id="KW-0547">Nucleotide-binding</keyword>
<dbReference type="NCBIfam" id="NF011396">
    <property type="entry name" value="PRK14821.1"/>
    <property type="match status" value="1"/>
</dbReference>
<dbReference type="EC" id="3.6.1.66" evidence="11"/>
<dbReference type="Pfam" id="PF01725">
    <property type="entry name" value="Ham1p_like"/>
    <property type="match status" value="1"/>
</dbReference>
<dbReference type="GO" id="GO:0035870">
    <property type="term" value="F:dITP diphosphatase activity"/>
    <property type="evidence" value="ECO:0007669"/>
    <property type="project" value="UniProtKB-ARBA"/>
</dbReference>
<dbReference type="PANTHER" id="PTHR11067:SF9">
    <property type="entry name" value="INOSINE TRIPHOSPHATE PYROPHOSPHATASE"/>
    <property type="match status" value="1"/>
</dbReference>
<evidence type="ECO:0000256" key="6">
    <source>
        <dbReference type="ARBA" id="ARBA00022801"/>
    </source>
</evidence>
<evidence type="ECO:0000256" key="16">
    <source>
        <dbReference type="ARBA" id="ARBA00083635"/>
    </source>
</evidence>
<reference evidence="17" key="1">
    <citation type="submission" date="2018-05" db="EMBL/GenBank/DDBJ databases">
        <authorList>
            <person name="Lanie J.A."/>
            <person name="Ng W.-L."/>
            <person name="Kazmierczak K.M."/>
            <person name="Andrzejewski T.M."/>
            <person name="Davidsen T.M."/>
            <person name="Wayne K.J."/>
            <person name="Tettelin H."/>
            <person name="Glass J.I."/>
            <person name="Rusch D."/>
            <person name="Podicherti R."/>
            <person name="Tsui H.-C.T."/>
            <person name="Winkler M.E."/>
        </authorList>
    </citation>
    <scope>NUCLEOTIDE SEQUENCE</scope>
</reference>
<evidence type="ECO:0000256" key="10">
    <source>
        <dbReference type="ARBA" id="ARBA00052017"/>
    </source>
</evidence>
<dbReference type="NCBIfam" id="TIGR00042">
    <property type="entry name" value="RdgB/HAM1 family non-canonical purine NTP pyrophosphatase"/>
    <property type="match status" value="1"/>
</dbReference>
<dbReference type="GO" id="GO:0005737">
    <property type="term" value="C:cytoplasm"/>
    <property type="evidence" value="ECO:0007669"/>
    <property type="project" value="TreeGrafter"/>
</dbReference>
<comment type="catalytic activity">
    <reaction evidence="9">
        <text>dITP + H2O = dIMP + diphosphate + H(+)</text>
        <dbReference type="Rhea" id="RHEA:28342"/>
        <dbReference type="ChEBI" id="CHEBI:15377"/>
        <dbReference type="ChEBI" id="CHEBI:15378"/>
        <dbReference type="ChEBI" id="CHEBI:33019"/>
        <dbReference type="ChEBI" id="CHEBI:61194"/>
        <dbReference type="ChEBI" id="CHEBI:61382"/>
        <dbReference type="EC" id="3.6.1.66"/>
    </reaction>
</comment>
<evidence type="ECO:0000256" key="4">
    <source>
        <dbReference type="ARBA" id="ARBA00022723"/>
    </source>
</evidence>
<dbReference type="GO" id="GO:0036220">
    <property type="term" value="F:ITP diphosphatase activity"/>
    <property type="evidence" value="ECO:0007669"/>
    <property type="project" value="UniProtKB-EC"/>
</dbReference>
<name>A0A381W471_9ZZZZ</name>
<comment type="catalytic activity">
    <reaction evidence="10">
        <text>XTP + H2O = XMP + diphosphate + H(+)</text>
        <dbReference type="Rhea" id="RHEA:28610"/>
        <dbReference type="ChEBI" id="CHEBI:15377"/>
        <dbReference type="ChEBI" id="CHEBI:15378"/>
        <dbReference type="ChEBI" id="CHEBI:33019"/>
        <dbReference type="ChEBI" id="CHEBI:57464"/>
        <dbReference type="ChEBI" id="CHEBI:61314"/>
        <dbReference type="EC" id="3.6.1.66"/>
    </reaction>
</comment>
<dbReference type="CDD" id="cd00515">
    <property type="entry name" value="HAM1"/>
    <property type="match status" value="1"/>
</dbReference>
<dbReference type="GO" id="GO:0046872">
    <property type="term" value="F:metal ion binding"/>
    <property type="evidence" value="ECO:0007669"/>
    <property type="project" value="UniProtKB-KW"/>
</dbReference>
<dbReference type="GO" id="GO:0017111">
    <property type="term" value="F:ribonucleoside triphosphate phosphatase activity"/>
    <property type="evidence" value="ECO:0007669"/>
    <property type="project" value="InterPro"/>
</dbReference>
<dbReference type="GO" id="GO:0009117">
    <property type="term" value="P:nucleotide metabolic process"/>
    <property type="evidence" value="ECO:0007669"/>
    <property type="project" value="UniProtKB-KW"/>
</dbReference>
<dbReference type="GO" id="GO:0009146">
    <property type="term" value="P:purine nucleoside triphosphate catabolic process"/>
    <property type="evidence" value="ECO:0007669"/>
    <property type="project" value="UniProtKB-ARBA"/>
</dbReference>
<keyword evidence="6" id="KW-0378">Hydrolase</keyword>
<dbReference type="FunFam" id="3.90.950.10:FF:000001">
    <property type="entry name" value="dITP/XTP pyrophosphatase"/>
    <property type="match status" value="1"/>
</dbReference>
<dbReference type="InterPro" id="IPR029001">
    <property type="entry name" value="ITPase-like_fam"/>
</dbReference>
<dbReference type="InterPro" id="IPR002637">
    <property type="entry name" value="RdgB/HAM1"/>
</dbReference>
<comment type="subunit">
    <text evidence="3">Homodimer.</text>
</comment>
<keyword evidence="4" id="KW-0479">Metal-binding</keyword>